<keyword evidence="2" id="KW-0472">Membrane</keyword>
<reference evidence="3 4" key="1">
    <citation type="submission" date="2019-03" db="EMBL/GenBank/DDBJ databases">
        <title>Genomic Encyclopedia of Type Strains, Phase IV (KMG-IV): sequencing the most valuable type-strain genomes for metagenomic binning, comparative biology and taxonomic classification.</title>
        <authorList>
            <person name="Goeker M."/>
        </authorList>
    </citation>
    <scope>NUCLEOTIDE SEQUENCE [LARGE SCALE GENOMIC DNA]</scope>
    <source>
        <strain evidence="3 4">DSM 46770</strain>
    </source>
</reference>
<keyword evidence="2" id="KW-1133">Transmembrane helix</keyword>
<protein>
    <recommendedName>
        <fullName evidence="5">Interferon-induced transmembrane protein</fullName>
    </recommendedName>
</protein>
<feature type="transmembrane region" description="Helical" evidence="2">
    <location>
        <begin position="66"/>
        <end position="95"/>
    </location>
</feature>
<keyword evidence="2" id="KW-0812">Transmembrane</keyword>
<dbReference type="OrthoDB" id="3432252at2"/>
<evidence type="ECO:0000256" key="1">
    <source>
        <dbReference type="SAM" id="MobiDB-lite"/>
    </source>
</evidence>
<dbReference type="RefSeq" id="WP_133739715.1">
    <property type="nucleotide sequence ID" value="NZ_SNYN01000001.1"/>
</dbReference>
<keyword evidence="4" id="KW-1185">Reference proteome</keyword>
<accession>A0A4R6V7E4</accession>
<evidence type="ECO:0000256" key="2">
    <source>
        <dbReference type="SAM" id="Phobius"/>
    </source>
</evidence>
<proteinExistence type="predicted"/>
<name>A0A4R6V7E4_9ACTN</name>
<feature type="region of interest" description="Disordered" evidence="1">
    <location>
        <begin position="1"/>
        <end position="59"/>
    </location>
</feature>
<sequence>MSSQWPGSGDYWGDPHQPQQPGRDGGYGRTGGPWQPPAPQVPPHPGFLPQPPGVPPGPPPAKGNTVLALIIAIIVTLSCCGFTNIIGIVFASVALSKEQEPEAFEKYTRWAWLSNFVHIGILVLIVVLFVMLSYI</sequence>
<dbReference type="Proteomes" id="UP000295281">
    <property type="component" value="Unassembled WGS sequence"/>
</dbReference>
<gene>
    <name evidence="3" type="ORF">EV190_101475</name>
</gene>
<organism evidence="3 4">
    <name type="scientific">Actinorugispora endophytica</name>
    <dbReference type="NCBI Taxonomy" id="1605990"/>
    <lineage>
        <taxon>Bacteria</taxon>
        <taxon>Bacillati</taxon>
        <taxon>Actinomycetota</taxon>
        <taxon>Actinomycetes</taxon>
        <taxon>Streptosporangiales</taxon>
        <taxon>Nocardiopsidaceae</taxon>
        <taxon>Actinorugispora</taxon>
    </lineage>
</organism>
<evidence type="ECO:0000313" key="4">
    <source>
        <dbReference type="Proteomes" id="UP000295281"/>
    </source>
</evidence>
<feature type="transmembrane region" description="Helical" evidence="2">
    <location>
        <begin position="116"/>
        <end position="134"/>
    </location>
</feature>
<dbReference type="AlphaFoldDB" id="A0A4R6V7E4"/>
<evidence type="ECO:0008006" key="5">
    <source>
        <dbReference type="Google" id="ProtNLM"/>
    </source>
</evidence>
<comment type="caution">
    <text evidence="3">The sequence shown here is derived from an EMBL/GenBank/DDBJ whole genome shotgun (WGS) entry which is preliminary data.</text>
</comment>
<evidence type="ECO:0000313" key="3">
    <source>
        <dbReference type="EMBL" id="TDQ55152.1"/>
    </source>
</evidence>
<feature type="compositionally biased region" description="Pro residues" evidence="1">
    <location>
        <begin position="34"/>
        <end position="59"/>
    </location>
</feature>
<dbReference type="EMBL" id="SNYN01000001">
    <property type="protein sequence ID" value="TDQ55152.1"/>
    <property type="molecule type" value="Genomic_DNA"/>
</dbReference>